<dbReference type="EMBL" id="FOXS01000001">
    <property type="protein sequence ID" value="SFP86908.1"/>
    <property type="molecule type" value="Genomic_DNA"/>
</dbReference>
<dbReference type="GO" id="GO:0016020">
    <property type="term" value="C:membrane"/>
    <property type="evidence" value="ECO:0007669"/>
    <property type="project" value="TreeGrafter"/>
</dbReference>
<keyword evidence="3 6" id="KW-0378">Hydrolase</keyword>
<comment type="similarity">
    <text evidence="6">Belongs to the peptidase M48 family.</text>
</comment>
<protein>
    <submittedName>
        <fullName evidence="9">Peptidase family M48</fullName>
    </submittedName>
</protein>
<dbReference type="PANTHER" id="PTHR22726">
    <property type="entry name" value="METALLOENDOPEPTIDASE OMA1"/>
    <property type="match status" value="1"/>
</dbReference>
<keyword evidence="2" id="KW-0479">Metal-binding</keyword>
<evidence type="ECO:0000256" key="4">
    <source>
        <dbReference type="ARBA" id="ARBA00022833"/>
    </source>
</evidence>
<evidence type="ECO:0000256" key="1">
    <source>
        <dbReference type="ARBA" id="ARBA00022670"/>
    </source>
</evidence>
<keyword evidence="7" id="KW-0472">Membrane</keyword>
<reference evidence="10" key="1">
    <citation type="submission" date="2016-10" db="EMBL/GenBank/DDBJ databases">
        <authorList>
            <person name="Varghese N."/>
            <person name="Submissions S."/>
        </authorList>
    </citation>
    <scope>NUCLEOTIDE SEQUENCE [LARGE SCALE GENOMIC DNA]</scope>
    <source>
        <strain evidence="10">OR362-8,ATCC BAA-1266,JCM 13504</strain>
    </source>
</reference>
<evidence type="ECO:0000259" key="8">
    <source>
        <dbReference type="Pfam" id="PF01435"/>
    </source>
</evidence>
<dbReference type="GO" id="GO:0046872">
    <property type="term" value="F:metal ion binding"/>
    <property type="evidence" value="ECO:0007669"/>
    <property type="project" value="UniProtKB-KW"/>
</dbReference>
<dbReference type="Proteomes" id="UP000199029">
    <property type="component" value="Unassembled WGS sequence"/>
</dbReference>
<dbReference type="PANTHER" id="PTHR22726:SF1">
    <property type="entry name" value="METALLOENDOPEPTIDASE OMA1, MITOCHONDRIAL"/>
    <property type="match status" value="1"/>
</dbReference>
<sequence length="270" mass="28437">MQLNLRFIIAIIVAAVSLFGYYFNTSKNEITGETQHVSMSADQEIALGLQAAPSMAAQYGGVSTNAQARAAVQQVGQKLIASTKASQTPYKFQFHLLADDKTINAFALPGGQIFITEGLLKNLKTEAQLAGVLAHEIGHVVGRHSAAQVAKSNLTQGLAGAATIASYDPNSPGSSIAKAAIAAAIAKVVSMRFSRNDELEADKLAVDFTPQAGYDPRAMIEVMNILAQAGGRSSTPEFMSTHPDPGNRIALLEQEITADFPQGVPAGLKN</sequence>
<evidence type="ECO:0000256" key="2">
    <source>
        <dbReference type="ARBA" id="ARBA00022723"/>
    </source>
</evidence>
<keyword evidence="7" id="KW-1133">Transmembrane helix</keyword>
<proteinExistence type="inferred from homology"/>
<dbReference type="InterPro" id="IPR001915">
    <property type="entry name" value="Peptidase_M48"/>
</dbReference>
<comment type="cofactor">
    <cofactor evidence="6">
        <name>Zn(2+)</name>
        <dbReference type="ChEBI" id="CHEBI:29105"/>
    </cofactor>
    <text evidence="6">Binds 1 zinc ion per subunit.</text>
</comment>
<name>A0A1I5TV86_HYMAR</name>
<dbReference type="Pfam" id="PF01435">
    <property type="entry name" value="Peptidase_M48"/>
    <property type="match status" value="1"/>
</dbReference>
<dbReference type="InterPro" id="IPR051156">
    <property type="entry name" value="Mito/Outer_Membr_Metalloprot"/>
</dbReference>
<keyword evidence="10" id="KW-1185">Reference proteome</keyword>
<dbReference type="OrthoDB" id="9810445at2"/>
<dbReference type="Gene3D" id="3.30.2010.10">
    <property type="entry name" value="Metalloproteases ('zincins'), catalytic domain"/>
    <property type="match status" value="1"/>
</dbReference>
<feature type="domain" description="Peptidase M48" evidence="8">
    <location>
        <begin position="69"/>
        <end position="255"/>
    </location>
</feature>
<dbReference type="STRING" id="1227077.SAMN04515668_0618"/>
<evidence type="ECO:0000313" key="9">
    <source>
        <dbReference type="EMBL" id="SFP86908.1"/>
    </source>
</evidence>
<dbReference type="GO" id="GO:0051603">
    <property type="term" value="P:proteolysis involved in protein catabolic process"/>
    <property type="evidence" value="ECO:0007669"/>
    <property type="project" value="TreeGrafter"/>
</dbReference>
<evidence type="ECO:0000256" key="5">
    <source>
        <dbReference type="ARBA" id="ARBA00023049"/>
    </source>
</evidence>
<evidence type="ECO:0000256" key="3">
    <source>
        <dbReference type="ARBA" id="ARBA00022801"/>
    </source>
</evidence>
<evidence type="ECO:0000313" key="10">
    <source>
        <dbReference type="Proteomes" id="UP000199029"/>
    </source>
</evidence>
<dbReference type="AlphaFoldDB" id="A0A1I5TV86"/>
<gene>
    <name evidence="9" type="ORF">SAMN04515668_0618</name>
</gene>
<evidence type="ECO:0000256" key="6">
    <source>
        <dbReference type="RuleBase" id="RU003983"/>
    </source>
</evidence>
<keyword evidence="7" id="KW-0812">Transmembrane</keyword>
<feature type="transmembrane region" description="Helical" evidence="7">
    <location>
        <begin position="7"/>
        <end position="23"/>
    </location>
</feature>
<accession>A0A1I5TV86</accession>
<keyword evidence="4 6" id="KW-0862">Zinc</keyword>
<dbReference type="CDD" id="cd07333">
    <property type="entry name" value="M48C_bepA_like"/>
    <property type="match status" value="1"/>
</dbReference>
<keyword evidence="5 6" id="KW-0482">Metalloprotease</keyword>
<dbReference type="RefSeq" id="WP_092668829.1">
    <property type="nucleotide sequence ID" value="NZ_FOXS01000001.1"/>
</dbReference>
<evidence type="ECO:0000256" key="7">
    <source>
        <dbReference type="SAM" id="Phobius"/>
    </source>
</evidence>
<organism evidence="9 10">
    <name type="scientific">Hymenobacter arizonensis</name>
    <name type="common">Siccationidurans arizonensis</name>
    <dbReference type="NCBI Taxonomy" id="1227077"/>
    <lineage>
        <taxon>Bacteria</taxon>
        <taxon>Pseudomonadati</taxon>
        <taxon>Bacteroidota</taxon>
        <taxon>Cytophagia</taxon>
        <taxon>Cytophagales</taxon>
        <taxon>Hymenobacteraceae</taxon>
        <taxon>Hymenobacter</taxon>
    </lineage>
</organism>
<keyword evidence="1 6" id="KW-0645">Protease</keyword>
<dbReference type="GO" id="GO:0004222">
    <property type="term" value="F:metalloendopeptidase activity"/>
    <property type="evidence" value="ECO:0007669"/>
    <property type="project" value="InterPro"/>
</dbReference>